<comment type="caution">
    <text evidence="2">The sequence shown here is derived from an EMBL/GenBank/DDBJ whole genome shotgun (WGS) entry which is preliminary data.</text>
</comment>
<feature type="region of interest" description="Disordered" evidence="1">
    <location>
        <begin position="54"/>
        <end position="73"/>
    </location>
</feature>
<organism evidence="2 3">
    <name type="scientific">Clostridium sulfidigenes</name>
    <dbReference type="NCBI Taxonomy" id="318464"/>
    <lineage>
        <taxon>Bacteria</taxon>
        <taxon>Bacillati</taxon>
        <taxon>Bacillota</taxon>
        <taxon>Clostridia</taxon>
        <taxon>Eubacteriales</taxon>
        <taxon>Clostridiaceae</taxon>
        <taxon>Clostridium</taxon>
    </lineage>
</organism>
<sequence>MALEAISKIQQAESTAKDILEKAVENSKQIISDAQVKGNEEYHAIIEDATEKAKKMKEDALNKGNEESQPTLAKGDEEVKNIINTSKEKIDLAINLVIERIVKFNGNS</sequence>
<evidence type="ECO:0000313" key="3">
    <source>
        <dbReference type="Proteomes" id="UP000028542"/>
    </source>
</evidence>
<protein>
    <recommendedName>
        <fullName evidence="4">ATPase</fullName>
    </recommendedName>
</protein>
<dbReference type="AlphaFoldDB" id="A0A084JE00"/>
<reference evidence="2 3" key="1">
    <citation type="submission" date="2014-07" db="EMBL/GenBank/DDBJ databases">
        <title>Draft genome of Clostridium sulfidigenes 113A isolated from sediments associated with methane hydrate from Krishna Godavari basin.</title>
        <authorList>
            <person name="Honkalas V.S."/>
            <person name="Dabir A.P."/>
            <person name="Arora P."/>
            <person name="Dhakephalkar P.K."/>
        </authorList>
    </citation>
    <scope>NUCLEOTIDE SEQUENCE [LARGE SCALE GENOMIC DNA]</scope>
    <source>
        <strain evidence="2 3">113A</strain>
    </source>
</reference>
<evidence type="ECO:0000256" key="1">
    <source>
        <dbReference type="SAM" id="MobiDB-lite"/>
    </source>
</evidence>
<dbReference type="Gene3D" id="1.20.5.2950">
    <property type="match status" value="1"/>
</dbReference>
<gene>
    <name evidence="2" type="ORF">IO99_06230</name>
</gene>
<proteinExistence type="predicted"/>
<evidence type="ECO:0000313" key="2">
    <source>
        <dbReference type="EMBL" id="KEZ87184.1"/>
    </source>
</evidence>
<keyword evidence="3" id="KW-1185">Reference proteome</keyword>
<dbReference type="STRING" id="318464.IO99_06230"/>
<dbReference type="eggNOG" id="COG2811">
    <property type="taxonomic scope" value="Bacteria"/>
</dbReference>
<name>A0A084JE00_9CLOT</name>
<evidence type="ECO:0008006" key="4">
    <source>
        <dbReference type="Google" id="ProtNLM"/>
    </source>
</evidence>
<dbReference type="Proteomes" id="UP000028542">
    <property type="component" value="Unassembled WGS sequence"/>
</dbReference>
<feature type="compositionally biased region" description="Basic and acidic residues" evidence="1">
    <location>
        <begin position="54"/>
        <end position="66"/>
    </location>
</feature>
<dbReference type="RefSeq" id="WP_035131371.1">
    <property type="nucleotide sequence ID" value="NZ_JBQHQR010000007.1"/>
</dbReference>
<dbReference type="EMBL" id="JPMD01000014">
    <property type="protein sequence ID" value="KEZ87184.1"/>
    <property type="molecule type" value="Genomic_DNA"/>
</dbReference>
<accession>A0A084JE00</accession>